<dbReference type="Gene3D" id="3.30.428.10">
    <property type="entry name" value="HIT-like"/>
    <property type="match status" value="1"/>
</dbReference>
<protein>
    <submittedName>
        <fullName evidence="5">Histidine triad nucleotide-binding protein</fullName>
    </submittedName>
</protein>
<evidence type="ECO:0000313" key="6">
    <source>
        <dbReference type="Proteomes" id="UP000231542"/>
    </source>
</evidence>
<evidence type="ECO:0000256" key="3">
    <source>
        <dbReference type="PROSITE-ProRule" id="PRU00464"/>
    </source>
</evidence>
<evidence type="ECO:0000313" key="5">
    <source>
        <dbReference type="EMBL" id="PIS42633.1"/>
    </source>
</evidence>
<dbReference type="EMBL" id="PEXU01000030">
    <property type="protein sequence ID" value="PIS42633.1"/>
    <property type="molecule type" value="Genomic_DNA"/>
</dbReference>
<dbReference type="PANTHER" id="PTHR23089">
    <property type="entry name" value="HISTIDINE TRIAD HIT PROTEIN"/>
    <property type="match status" value="1"/>
</dbReference>
<comment type="caution">
    <text evidence="5">The sequence shown here is derived from an EMBL/GenBank/DDBJ whole genome shotgun (WGS) entry which is preliminary data.</text>
</comment>
<dbReference type="CDD" id="cd01276">
    <property type="entry name" value="PKCI_related"/>
    <property type="match status" value="1"/>
</dbReference>
<evidence type="ECO:0000256" key="1">
    <source>
        <dbReference type="PIRSR" id="PIRSR601310-1"/>
    </source>
</evidence>
<dbReference type="PROSITE" id="PS00892">
    <property type="entry name" value="HIT_1"/>
    <property type="match status" value="1"/>
</dbReference>
<gene>
    <name evidence="5" type="ORF">COT24_02440</name>
</gene>
<dbReference type="AlphaFoldDB" id="A0A2H0YY17"/>
<accession>A0A2H0YY17</accession>
<dbReference type="SUPFAM" id="SSF54197">
    <property type="entry name" value="HIT-like"/>
    <property type="match status" value="1"/>
</dbReference>
<dbReference type="InterPro" id="IPR001310">
    <property type="entry name" value="Histidine_triad_HIT"/>
</dbReference>
<feature type="domain" description="HIT" evidence="4">
    <location>
        <begin position="4"/>
        <end position="112"/>
    </location>
</feature>
<dbReference type="Pfam" id="PF11969">
    <property type="entry name" value="DcpS_C"/>
    <property type="match status" value="1"/>
</dbReference>
<name>A0A2H0YY17_9BACT</name>
<dbReference type="InterPro" id="IPR036265">
    <property type="entry name" value="HIT-like_sf"/>
</dbReference>
<proteinExistence type="predicted"/>
<dbReference type="PROSITE" id="PS51084">
    <property type="entry name" value="HIT_2"/>
    <property type="match status" value="1"/>
</dbReference>
<organism evidence="5 6">
    <name type="scientific">Candidatus Kerfeldbacteria bacterium CG08_land_8_20_14_0_20_40_16</name>
    <dbReference type="NCBI Taxonomy" id="2014244"/>
    <lineage>
        <taxon>Bacteria</taxon>
        <taxon>Candidatus Kerfeldiibacteriota</taxon>
    </lineage>
</organism>
<evidence type="ECO:0000259" key="4">
    <source>
        <dbReference type="PROSITE" id="PS51084"/>
    </source>
</evidence>
<dbReference type="Proteomes" id="UP000231542">
    <property type="component" value="Unassembled WGS sequence"/>
</dbReference>
<evidence type="ECO:0000256" key="2">
    <source>
        <dbReference type="PIRSR" id="PIRSR601310-3"/>
    </source>
</evidence>
<dbReference type="InterPro" id="IPR011146">
    <property type="entry name" value="HIT-like"/>
</dbReference>
<reference evidence="5 6" key="1">
    <citation type="submission" date="2017-09" db="EMBL/GenBank/DDBJ databases">
        <title>Depth-based differentiation of microbial function through sediment-hosted aquifers and enrichment of novel symbionts in the deep terrestrial subsurface.</title>
        <authorList>
            <person name="Probst A.J."/>
            <person name="Ladd B."/>
            <person name="Jarett J.K."/>
            <person name="Geller-Mcgrath D.E."/>
            <person name="Sieber C.M."/>
            <person name="Emerson J.B."/>
            <person name="Anantharaman K."/>
            <person name="Thomas B.C."/>
            <person name="Malmstrom R."/>
            <person name="Stieglmeier M."/>
            <person name="Klingl A."/>
            <person name="Woyke T."/>
            <person name="Ryan C.M."/>
            <person name="Banfield J.F."/>
        </authorList>
    </citation>
    <scope>NUCLEOTIDE SEQUENCE [LARGE SCALE GENOMIC DNA]</scope>
    <source>
        <strain evidence="5">CG08_land_8_20_14_0_20_40_16</strain>
    </source>
</reference>
<feature type="short sequence motif" description="Histidine triad motif" evidence="2 3">
    <location>
        <begin position="97"/>
        <end position="101"/>
    </location>
</feature>
<dbReference type="InterPro" id="IPR019808">
    <property type="entry name" value="Histidine_triad_CS"/>
</dbReference>
<dbReference type="PRINTS" id="PR00332">
    <property type="entry name" value="HISTRIAD"/>
</dbReference>
<dbReference type="GO" id="GO:0003824">
    <property type="term" value="F:catalytic activity"/>
    <property type="evidence" value="ECO:0007669"/>
    <property type="project" value="InterPro"/>
</dbReference>
<sequence length="112" mass="12211">MNCIFCSIAQKKSPTEIIYEDDQMIAFRDINPKAPVHILIIPKEHIASLNDLNESNSSLLGKLILQAKNLARQQGIAKSGYKLIFNCGKDAGQLVNHIHLHLLGGGPLGGII</sequence>
<feature type="active site" description="Tele-AMP-histidine intermediate" evidence="1">
    <location>
        <position position="99"/>
    </location>
</feature>